<comment type="caution">
    <text evidence="2">The sequence shown here is derived from an EMBL/GenBank/DDBJ whole genome shotgun (WGS) entry which is preliminary data.</text>
</comment>
<keyword evidence="3" id="KW-1185">Reference proteome</keyword>
<dbReference type="EMBL" id="NMUH01000886">
    <property type="protein sequence ID" value="MQL86240.1"/>
    <property type="molecule type" value="Genomic_DNA"/>
</dbReference>
<dbReference type="PANTHER" id="PTHR33499">
    <property type="entry name" value="OS12G0282400 PROTEIN-RELATED"/>
    <property type="match status" value="1"/>
</dbReference>
<reference evidence="2" key="1">
    <citation type="submission" date="2017-07" db="EMBL/GenBank/DDBJ databases">
        <title>Taro Niue Genome Assembly and Annotation.</title>
        <authorList>
            <person name="Atibalentja N."/>
            <person name="Keating K."/>
            <person name="Fields C.J."/>
        </authorList>
    </citation>
    <scope>NUCLEOTIDE SEQUENCE</scope>
    <source>
        <strain evidence="2">Niue_2</strain>
        <tissue evidence="2">Leaf</tissue>
    </source>
</reference>
<name>A0A843UX73_COLES</name>
<sequence length="388" mass="44429">VYVVGEDGILKELELAGFQYLGENEEAIEVGATEENDPYQANEVGVSTQFSMLMSEDIDELVPMNRTDIDGVQLDTTLLGVVQEDREAIYEDDDLLTEDELDFDSDNNEIDEEIIDMEFRRPFGENTDDLVGEIARLVTLCASFDVPYWRDVPEDRKIKIYEKLLDKFEFKVGDEVCNDIHIRKIIYEIAGRRYRDVRSTLYRHYQSYATDEDRIQNPPEDINANEWTWLVNYFGSKKFKAMSERNKVNRSKQESVKDKLEELASQPCDSPVASTPEEVLSLVVGQRSGHVRGRGCGPKPPSKLAATTATIAGLQAQVKDKDERISQMEELISQQREEVAQIQETLFKQKAEVTAHLQSDMSSQLNELVNKKFMDMMFQFHRDLGTGH</sequence>
<gene>
    <name evidence="2" type="ORF">Taro_018763</name>
</gene>
<keyword evidence="1" id="KW-0175">Coiled coil</keyword>
<organism evidence="2 3">
    <name type="scientific">Colocasia esculenta</name>
    <name type="common">Wild taro</name>
    <name type="synonym">Arum esculentum</name>
    <dbReference type="NCBI Taxonomy" id="4460"/>
    <lineage>
        <taxon>Eukaryota</taxon>
        <taxon>Viridiplantae</taxon>
        <taxon>Streptophyta</taxon>
        <taxon>Embryophyta</taxon>
        <taxon>Tracheophyta</taxon>
        <taxon>Spermatophyta</taxon>
        <taxon>Magnoliopsida</taxon>
        <taxon>Liliopsida</taxon>
        <taxon>Araceae</taxon>
        <taxon>Aroideae</taxon>
        <taxon>Colocasieae</taxon>
        <taxon>Colocasia</taxon>
    </lineage>
</organism>
<evidence type="ECO:0008006" key="4">
    <source>
        <dbReference type="Google" id="ProtNLM"/>
    </source>
</evidence>
<dbReference type="OrthoDB" id="696112at2759"/>
<accession>A0A843UX73</accession>
<evidence type="ECO:0000313" key="3">
    <source>
        <dbReference type="Proteomes" id="UP000652761"/>
    </source>
</evidence>
<dbReference type="AlphaFoldDB" id="A0A843UX73"/>
<feature type="coiled-coil region" evidence="1">
    <location>
        <begin position="311"/>
        <end position="352"/>
    </location>
</feature>
<feature type="non-terminal residue" evidence="2">
    <location>
        <position position="1"/>
    </location>
</feature>
<evidence type="ECO:0000313" key="2">
    <source>
        <dbReference type="EMBL" id="MQL86240.1"/>
    </source>
</evidence>
<dbReference type="Proteomes" id="UP000652761">
    <property type="component" value="Unassembled WGS sequence"/>
</dbReference>
<protein>
    <recommendedName>
        <fullName evidence="4">Transposase, Ptta/En/Spm, plant</fullName>
    </recommendedName>
</protein>
<dbReference type="PANTHER" id="PTHR33499:SF43">
    <property type="entry name" value="TRANSPOSASE, PTTA_EN_SPM, PLANT"/>
    <property type="match status" value="1"/>
</dbReference>
<proteinExistence type="predicted"/>
<evidence type="ECO:0000256" key="1">
    <source>
        <dbReference type="SAM" id="Coils"/>
    </source>
</evidence>